<organism evidence="1 2">
    <name type="scientific">Pseudoalteromonas tunicata D2</name>
    <dbReference type="NCBI Taxonomy" id="87626"/>
    <lineage>
        <taxon>Bacteria</taxon>
        <taxon>Pseudomonadati</taxon>
        <taxon>Pseudomonadota</taxon>
        <taxon>Gammaproteobacteria</taxon>
        <taxon>Alteromonadales</taxon>
        <taxon>Pseudoalteromonadaceae</taxon>
        <taxon>Pseudoalteromonas</taxon>
    </lineage>
</organism>
<dbReference type="InterPro" id="IPR019268">
    <property type="entry name" value="DUF2278"/>
</dbReference>
<accession>A4C556</accession>
<gene>
    <name evidence="1" type="ORF">PTD2_03926</name>
</gene>
<dbReference type="STRING" id="87626.PTD2_03926"/>
<dbReference type="RefSeq" id="WP_009836986.1">
    <property type="nucleotide sequence ID" value="NZ_AAOH01000001.1"/>
</dbReference>
<evidence type="ECO:0000313" key="1">
    <source>
        <dbReference type="EMBL" id="EAR30688.1"/>
    </source>
</evidence>
<dbReference type="AlphaFoldDB" id="A4C556"/>
<dbReference type="Pfam" id="PF10042">
    <property type="entry name" value="DUF2278"/>
    <property type="match status" value="1"/>
</dbReference>
<dbReference type="EMBL" id="AAOH01000001">
    <property type="protein sequence ID" value="EAR30688.1"/>
    <property type="molecule type" value="Genomic_DNA"/>
</dbReference>
<comment type="caution">
    <text evidence="1">The sequence shown here is derived from an EMBL/GenBank/DDBJ whole genome shotgun (WGS) entry which is preliminary data.</text>
</comment>
<evidence type="ECO:0000313" key="2">
    <source>
        <dbReference type="Proteomes" id="UP000006201"/>
    </source>
</evidence>
<reference evidence="1 2" key="1">
    <citation type="submission" date="2006-02" db="EMBL/GenBank/DDBJ databases">
        <authorList>
            <person name="Moran M.A."/>
            <person name="Kjelleberg S."/>
            <person name="Egan S."/>
            <person name="Saunders N."/>
            <person name="Thomas T."/>
            <person name="Ferriera S."/>
            <person name="Johnson J."/>
            <person name="Kravitz S."/>
            <person name="Halpern A."/>
            <person name="Remington K."/>
            <person name="Beeson K."/>
            <person name="Tran B."/>
            <person name="Rogers Y.-H."/>
            <person name="Friedman R."/>
            <person name="Venter J.C."/>
        </authorList>
    </citation>
    <scope>NUCLEOTIDE SEQUENCE [LARGE SCALE GENOMIC DNA]</scope>
    <source>
        <strain evidence="1 2">D2</strain>
    </source>
</reference>
<sequence length="258" mass="28847">MPFPTSKKYGVLKARVTQVEGEFTSHKSGMSHYNLICNDSVSGLDYQINIDIQSEVSANVKMLILKDFDTKTQLPSAFETITPGFTPLPCQPGGLALDLIHQPIFTVNQLKDSHPQNAAKIAAGLNEFIQVGTQLVVFGTYYDDSDHQYHQQFITEDESYRDHHMYGVRRHREQQRPSRGVDDVHLNQGTPSIQFQSKDNGVYQDGALFIRNPDGHYTACFFAFAGQCFDTNQQGNCDAQSSLKQSSTMGDTEIKGQV</sequence>
<dbReference type="OrthoDB" id="291334at2"/>
<name>A4C556_9GAMM</name>
<dbReference type="eggNOG" id="COG5634">
    <property type="taxonomic scope" value="Bacteria"/>
</dbReference>
<proteinExistence type="predicted"/>
<dbReference type="HOGENOM" id="CLU_078994_1_0_6"/>
<keyword evidence="2" id="KW-1185">Reference proteome</keyword>
<dbReference type="Proteomes" id="UP000006201">
    <property type="component" value="Unassembled WGS sequence"/>
</dbReference>
<protein>
    <submittedName>
        <fullName evidence="1">Uncharacterized protein</fullName>
    </submittedName>
</protein>